<organism evidence="4 5">
    <name type="scientific">Chrysophaeum taylorii</name>
    <dbReference type="NCBI Taxonomy" id="2483200"/>
    <lineage>
        <taxon>Eukaryota</taxon>
        <taxon>Sar</taxon>
        <taxon>Stramenopiles</taxon>
        <taxon>Ochrophyta</taxon>
        <taxon>Pelagophyceae</taxon>
        <taxon>Pelagomonadales</taxon>
        <taxon>Pelagomonadaceae</taxon>
        <taxon>Chrysophaeum</taxon>
    </lineage>
</organism>
<protein>
    <recommendedName>
        <fullName evidence="6">S-adenosyl-L-methionine-dependent methyltransferase</fullName>
    </recommendedName>
</protein>
<keyword evidence="1" id="KW-0489">Methyltransferase</keyword>
<dbReference type="Gene3D" id="3.40.50.150">
    <property type="entry name" value="Vaccinia Virus protein VP39"/>
    <property type="match status" value="1"/>
</dbReference>
<accession>A0AAD7XQS1</accession>
<keyword evidence="3" id="KW-0732">Signal</keyword>
<evidence type="ECO:0000313" key="5">
    <source>
        <dbReference type="Proteomes" id="UP001230188"/>
    </source>
</evidence>
<dbReference type="EMBL" id="JAQMWT010000314">
    <property type="protein sequence ID" value="KAJ8605546.1"/>
    <property type="molecule type" value="Genomic_DNA"/>
</dbReference>
<comment type="caution">
    <text evidence="4">The sequence shown here is derived from an EMBL/GenBank/DDBJ whole genome shotgun (WGS) entry which is preliminary data.</text>
</comment>
<dbReference type="Proteomes" id="UP001230188">
    <property type="component" value="Unassembled WGS sequence"/>
</dbReference>
<dbReference type="InterPro" id="IPR007213">
    <property type="entry name" value="Ppm1/Ppm2/Tcmp"/>
</dbReference>
<proteinExistence type="predicted"/>
<evidence type="ECO:0000256" key="1">
    <source>
        <dbReference type="ARBA" id="ARBA00022603"/>
    </source>
</evidence>
<dbReference type="SUPFAM" id="SSF53335">
    <property type="entry name" value="S-adenosyl-L-methionine-dependent methyltransferases"/>
    <property type="match status" value="1"/>
</dbReference>
<sequence>MKFHHHQVFLLVAIVDVVEGLAWRLRGISYSGGGRPEKGTAAAAAAAAVGVPAPWPLPKWVWSKAWRGHRRALPWLHRWDAAAPENTCVNLQVLWLKALAGDDIAYEMLPRQSRFVVSRPLRWLYPRLHHQNTLMRSRYLDAAVSRELEPNATLVTLGAGFCTRSLRFHAVRRIELDLPAVVAQKAKILEDRGFETTFSLVPANLSAPEGRETLRDALPRSTRVVFVLEALLVYLGDHSAHALLEAALDAARAAGATSISLCFADRLPDVPGVDESAVRATLAKAGWHDLVDYLPKPGLARHMGLARFRDPTNPT</sequence>
<dbReference type="InterPro" id="IPR029063">
    <property type="entry name" value="SAM-dependent_MTases_sf"/>
</dbReference>
<dbReference type="GO" id="GO:0008168">
    <property type="term" value="F:methyltransferase activity"/>
    <property type="evidence" value="ECO:0007669"/>
    <property type="project" value="UniProtKB-KW"/>
</dbReference>
<dbReference type="PANTHER" id="PTHR43619">
    <property type="entry name" value="S-ADENOSYL-L-METHIONINE-DEPENDENT METHYLTRANSFERASE YKTD-RELATED"/>
    <property type="match status" value="1"/>
</dbReference>
<evidence type="ECO:0000256" key="3">
    <source>
        <dbReference type="SAM" id="SignalP"/>
    </source>
</evidence>
<evidence type="ECO:0000313" key="4">
    <source>
        <dbReference type="EMBL" id="KAJ8605546.1"/>
    </source>
</evidence>
<feature type="chain" id="PRO_5041917892" description="S-adenosyl-L-methionine-dependent methyltransferase" evidence="3">
    <location>
        <begin position="21"/>
        <end position="315"/>
    </location>
</feature>
<name>A0AAD7XQS1_9STRA</name>
<keyword evidence="5" id="KW-1185">Reference proteome</keyword>
<dbReference type="AlphaFoldDB" id="A0AAD7XQS1"/>
<dbReference type="PANTHER" id="PTHR43619:SF2">
    <property type="entry name" value="S-ADENOSYL-L-METHIONINE-DEPENDENT METHYLTRANSFERASES SUPERFAMILY PROTEIN"/>
    <property type="match status" value="1"/>
</dbReference>
<dbReference type="Pfam" id="PF04072">
    <property type="entry name" value="LCM"/>
    <property type="match status" value="1"/>
</dbReference>
<gene>
    <name evidence="4" type="ORF">CTAYLR_000111</name>
</gene>
<dbReference type="GO" id="GO:0032259">
    <property type="term" value="P:methylation"/>
    <property type="evidence" value="ECO:0007669"/>
    <property type="project" value="UniProtKB-KW"/>
</dbReference>
<reference evidence="4" key="1">
    <citation type="submission" date="2023-01" db="EMBL/GenBank/DDBJ databases">
        <title>Metagenome sequencing of chrysophaentin producing Chrysophaeum taylorii.</title>
        <authorList>
            <person name="Davison J."/>
            <person name="Bewley C."/>
        </authorList>
    </citation>
    <scope>NUCLEOTIDE SEQUENCE</scope>
    <source>
        <strain evidence="4">NIES-1699</strain>
    </source>
</reference>
<keyword evidence="2" id="KW-0808">Transferase</keyword>
<evidence type="ECO:0000256" key="2">
    <source>
        <dbReference type="ARBA" id="ARBA00022679"/>
    </source>
</evidence>
<feature type="signal peptide" evidence="3">
    <location>
        <begin position="1"/>
        <end position="20"/>
    </location>
</feature>
<evidence type="ECO:0008006" key="6">
    <source>
        <dbReference type="Google" id="ProtNLM"/>
    </source>
</evidence>